<dbReference type="HOGENOM" id="CLU_1421251_0_0_1"/>
<dbReference type="AlphaFoldDB" id="H8X5U0"/>
<dbReference type="GeneID" id="14540089"/>
<name>H8X5U0_CANO9</name>
<dbReference type="RefSeq" id="XP_003869681.1">
    <property type="nucleotide sequence ID" value="XM_003869632.1"/>
</dbReference>
<dbReference type="KEGG" id="cot:CORT_0D07150"/>
<sequence>MSSSIQPINHSLELVASSVPVITSTITTNRKIAPALSLVNNNFYHKNISHDQRILTIHEALHKSGILFLVSVYCFLRNLNESKQPTGEKVDLFASFYLEQFTMLPFTGELELTKDEFEVVVNLFDDFYIDYSFITLSQMSVKNKGKLQQGIADWFKARGIVMESNKEFSREVLSAALNDWYSHLQR</sequence>
<reference evidence="1 2" key="1">
    <citation type="journal article" date="2012" name="PLoS ONE">
        <title>Sequence and analysis of the genome of the pathogenic yeast Candida orthopsilosis.</title>
        <authorList>
            <person name="Riccombeni A."/>
            <person name="Vidanes G."/>
            <person name="Proux-Wera E."/>
            <person name="Wolfe K.H."/>
            <person name="Butler G."/>
        </authorList>
    </citation>
    <scope>NUCLEOTIDE SEQUENCE [LARGE SCALE GENOMIC DNA]</scope>
    <source>
        <strain evidence="1 2">Co 90-125</strain>
    </source>
</reference>
<dbReference type="EMBL" id="HE681722">
    <property type="protein sequence ID" value="CCG23548.1"/>
    <property type="molecule type" value="Genomic_DNA"/>
</dbReference>
<dbReference type="Proteomes" id="UP000005018">
    <property type="component" value="Chromosome 4"/>
</dbReference>
<gene>
    <name evidence="1" type="ORF">CORT_0D07150</name>
</gene>
<accession>H8X5U0</accession>
<keyword evidence="2" id="KW-1185">Reference proteome</keyword>
<evidence type="ECO:0000313" key="2">
    <source>
        <dbReference type="Proteomes" id="UP000005018"/>
    </source>
</evidence>
<protein>
    <submittedName>
        <fullName evidence="1">Uncharacterized protein</fullName>
    </submittedName>
</protein>
<organism evidence="1 2">
    <name type="scientific">Candida orthopsilosis (strain 90-125)</name>
    <name type="common">Yeast</name>
    <dbReference type="NCBI Taxonomy" id="1136231"/>
    <lineage>
        <taxon>Eukaryota</taxon>
        <taxon>Fungi</taxon>
        <taxon>Dikarya</taxon>
        <taxon>Ascomycota</taxon>
        <taxon>Saccharomycotina</taxon>
        <taxon>Pichiomycetes</taxon>
        <taxon>Debaryomycetaceae</taxon>
        <taxon>Candida/Lodderomyces clade</taxon>
        <taxon>Candida</taxon>
    </lineage>
</organism>
<dbReference type="OrthoDB" id="4017063at2759"/>
<proteinExistence type="predicted"/>
<evidence type="ECO:0000313" key="1">
    <source>
        <dbReference type="EMBL" id="CCG23548.1"/>
    </source>
</evidence>